<comment type="catalytic activity">
    <reaction evidence="5 6">
        <text>cytidine(34) in tRNA(Ile2) + L-lysine + ATP = lysidine(34) in tRNA(Ile2) + AMP + diphosphate + H(+)</text>
        <dbReference type="Rhea" id="RHEA:43744"/>
        <dbReference type="Rhea" id="RHEA-COMP:10625"/>
        <dbReference type="Rhea" id="RHEA-COMP:10670"/>
        <dbReference type="ChEBI" id="CHEBI:15378"/>
        <dbReference type="ChEBI" id="CHEBI:30616"/>
        <dbReference type="ChEBI" id="CHEBI:32551"/>
        <dbReference type="ChEBI" id="CHEBI:33019"/>
        <dbReference type="ChEBI" id="CHEBI:82748"/>
        <dbReference type="ChEBI" id="CHEBI:83665"/>
        <dbReference type="ChEBI" id="CHEBI:456215"/>
        <dbReference type="EC" id="6.3.4.19"/>
    </reaction>
</comment>
<dbReference type="Gene3D" id="3.40.50.620">
    <property type="entry name" value="HUPs"/>
    <property type="match status" value="1"/>
</dbReference>
<organism evidence="8 9">
    <name type="scientific">Lactobacillus porci</name>
    <dbReference type="NCBI Taxonomy" id="2012477"/>
    <lineage>
        <taxon>Bacteria</taxon>
        <taxon>Bacillati</taxon>
        <taxon>Bacillota</taxon>
        <taxon>Bacilli</taxon>
        <taxon>Lactobacillales</taxon>
        <taxon>Lactobacillaceae</taxon>
        <taxon>Lactobacillus</taxon>
    </lineage>
</organism>
<keyword evidence="2 6" id="KW-0819">tRNA processing</keyword>
<dbReference type="GO" id="GO:0006400">
    <property type="term" value="P:tRNA modification"/>
    <property type="evidence" value="ECO:0007669"/>
    <property type="project" value="UniProtKB-UniRule"/>
</dbReference>
<feature type="domain" description="tRNA(Ile)-lysidine/2-thiocytidine synthase N-terminal" evidence="7">
    <location>
        <begin position="24"/>
        <end position="206"/>
    </location>
</feature>
<dbReference type="SUPFAM" id="SSF52402">
    <property type="entry name" value="Adenine nucleotide alpha hydrolases-like"/>
    <property type="match status" value="1"/>
</dbReference>
<dbReference type="EMBL" id="VUMX01000001">
    <property type="protein sequence ID" value="MST86145.1"/>
    <property type="molecule type" value="Genomic_DNA"/>
</dbReference>
<evidence type="ECO:0000313" key="8">
    <source>
        <dbReference type="EMBL" id="MST86145.1"/>
    </source>
</evidence>
<comment type="caution">
    <text evidence="8">The sequence shown here is derived from an EMBL/GenBank/DDBJ whole genome shotgun (WGS) entry which is preliminary data.</text>
</comment>
<evidence type="ECO:0000256" key="1">
    <source>
        <dbReference type="ARBA" id="ARBA00022598"/>
    </source>
</evidence>
<dbReference type="GO" id="GO:0005737">
    <property type="term" value="C:cytoplasm"/>
    <property type="evidence" value="ECO:0007669"/>
    <property type="project" value="UniProtKB-SubCell"/>
</dbReference>
<evidence type="ECO:0000256" key="2">
    <source>
        <dbReference type="ARBA" id="ARBA00022694"/>
    </source>
</evidence>
<keyword evidence="6" id="KW-0963">Cytoplasm</keyword>
<dbReference type="CDD" id="cd01992">
    <property type="entry name" value="TilS_N"/>
    <property type="match status" value="1"/>
</dbReference>
<keyword evidence="3 6" id="KW-0547">Nucleotide-binding</keyword>
<dbReference type="GO" id="GO:0032267">
    <property type="term" value="F:tRNA(Ile)-lysidine synthase activity"/>
    <property type="evidence" value="ECO:0007669"/>
    <property type="project" value="UniProtKB-EC"/>
</dbReference>
<comment type="function">
    <text evidence="6">Ligates lysine onto the cytidine present at position 34 of the AUA codon-specific tRNA(Ile) that contains the anticodon CAU, in an ATP-dependent manner. Cytidine is converted to lysidine, thus changing the amino acid specificity of the tRNA from methionine to isoleucine.</text>
</comment>
<evidence type="ECO:0000256" key="4">
    <source>
        <dbReference type="ARBA" id="ARBA00022840"/>
    </source>
</evidence>
<dbReference type="EC" id="6.3.4.19" evidence="6"/>
<dbReference type="InterPro" id="IPR012795">
    <property type="entry name" value="tRNA_Ile_lys_synt_N"/>
</dbReference>
<dbReference type="NCBIfam" id="TIGR02432">
    <property type="entry name" value="lysidine_TilS_N"/>
    <property type="match status" value="1"/>
</dbReference>
<dbReference type="OrthoDB" id="9807403at2"/>
<proteinExistence type="inferred from homology"/>
<dbReference type="RefSeq" id="WP_154546812.1">
    <property type="nucleotide sequence ID" value="NZ_VUMX01000001.1"/>
</dbReference>
<keyword evidence="9" id="KW-1185">Reference proteome</keyword>
<dbReference type="GO" id="GO:0005524">
    <property type="term" value="F:ATP binding"/>
    <property type="evidence" value="ECO:0007669"/>
    <property type="project" value="UniProtKB-UniRule"/>
</dbReference>
<dbReference type="InterPro" id="IPR014729">
    <property type="entry name" value="Rossmann-like_a/b/a_fold"/>
</dbReference>
<accession>A0A6A8M8W6</accession>
<dbReference type="InterPro" id="IPR012094">
    <property type="entry name" value="tRNA_Ile_lys_synt"/>
</dbReference>
<protein>
    <recommendedName>
        <fullName evidence="6">tRNA(Ile)-lysidine synthase</fullName>
        <ecNumber evidence="6">6.3.4.19</ecNumber>
    </recommendedName>
    <alternativeName>
        <fullName evidence="6">tRNA(Ile)-2-lysyl-cytidine synthase</fullName>
    </alternativeName>
    <alternativeName>
        <fullName evidence="6">tRNA(Ile)-lysidine synthetase</fullName>
    </alternativeName>
</protein>
<dbReference type="Pfam" id="PF01171">
    <property type="entry name" value="ATP_bind_3"/>
    <property type="match status" value="1"/>
</dbReference>
<gene>
    <name evidence="6 8" type="primary">tilS</name>
    <name evidence="8" type="ORF">FYJ62_00375</name>
</gene>
<evidence type="ECO:0000313" key="9">
    <source>
        <dbReference type="Proteomes" id="UP000438120"/>
    </source>
</evidence>
<dbReference type="PANTHER" id="PTHR43033">
    <property type="entry name" value="TRNA(ILE)-LYSIDINE SYNTHASE-RELATED"/>
    <property type="match status" value="1"/>
</dbReference>
<comment type="domain">
    <text evidence="6">The N-terminal region contains the highly conserved SGGXDS motif, predicted to be a P-loop motif involved in ATP binding.</text>
</comment>
<feature type="binding site" evidence="6">
    <location>
        <begin position="30"/>
        <end position="35"/>
    </location>
    <ligand>
        <name>ATP</name>
        <dbReference type="ChEBI" id="CHEBI:30616"/>
    </ligand>
</feature>
<keyword evidence="4 6" id="KW-0067">ATP-binding</keyword>
<evidence type="ECO:0000256" key="5">
    <source>
        <dbReference type="ARBA" id="ARBA00048539"/>
    </source>
</evidence>
<sequence length="442" mass="50150">MINDETKKLASFFKQQQLPLKGKKLLVAASGGPDSMALLDLLTELAKTEGCTICAAHLDHQLRADSFQESQVLQEYCQQKAISLFETKWPKDQQPENGKGIEAAARNWRYAFLEKTAREIGADYLLTAHHGDDLIENILIKFLRSGIPQEMNSLQAVSERGGIKLLRPLLNFEKAELLAYVQERQIPYVLDQTNLADETLRNRLRHHVLPLLKQENPKLVENANRFRQGMKQLTVSAQAGLPEPELVPGLGWRLADGLPPELLGLHLSNFIAKKYHKRVQLDVQLLKQGKTQEKGGLTVQCYQKRWWLYPSRRPKPQPLRQLALNQPFAFQDRTYLLTDEPAGQLDQEQWTLTASFYLAPGQIRYGSLPAGQKLLLASGHHAKSKKEFAASGIPLALRGSCLSIFAGDEPAYVEYAYQKRPRSSQDRRVCLYLRKIAPRREK</sequence>
<reference evidence="8 9" key="1">
    <citation type="submission" date="2019-08" db="EMBL/GenBank/DDBJ databases">
        <title>In-depth cultivation of the pig gut microbiome towards novel bacterial diversity and tailored functional studies.</title>
        <authorList>
            <person name="Wylensek D."/>
            <person name="Hitch T.C.A."/>
            <person name="Clavel T."/>
        </authorList>
    </citation>
    <scope>NUCLEOTIDE SEQUENCE [LARGE SCALE GENOMIC DNA]</scope>
    <source>
        <strain evidence="8 9">Bifido-178-WT-2B</strain>
    </source>
</reference>
<comment type="similarity">
    <text evidence="6">Belongs to the tRNA(Ile)-lysidine synthase family.</text>
</comment>
<dbReference type="AlphaFoldDB" id="A0A6A8M8W6"/>
<evidence type="ECO:0000256" key="6">
    <source>
        <dbReference type="HAMAP-Rule" id="MF_01161"/>
    </source>
</evidence>
<dbReference type="PANTHER" id="PTHR43033:SF1">
    <property type="entry name" value="TRNA(ILE)-LYSIDINE SYNTHASE-RELATED"/>
    <property type="match status" value="1"/>
</dbReference>
<name>A0A6A8M8W6_9LACO</name>
<evidence type="ECO:0000256" key="3">
    <source>
        <dbReference type="ARBA" id="ARBA00022741"/>
    </source>
</evidence>
<evidence type="ECO:0000259" key="7">
    <source>
        <dbReference type="Pfam" id="PF01171"/>
    </source>
</evidence>
<dbReference type="HAMAP" id="MF_01161">
    <property type="entry name" value="tRNA_Ile_lys_synt"/>
    <property type="match status" value="1"/>
</dbReference>
<keyword evidence="1 6" id="KW-0436">Ligase</keyword>
<dbReference type="Proteomes" id="UP000438120">
    <property type="component" value="Unassembled WGS sequence"/>
</dbReference>
<dbReference type="InterPro" id="IPR011063">
    <property type="entry name" value="TilS/TtcA_N"/>
</dbReference>
<comment type="subcellular location">
    <subcellularLocation>
        <location evidence="6">Cytoplasm</location>
    </subcellularLocation>
</comment>